<evidence type="ECO:0000313" key="2">
    <source>
        <dbReference type="EMBL" id="KAK3774572.1"/>
    </source>
</evidence>
<keyword evidence="3" id="KW-1185">Reference proteome</keyword>
<feature type="signal peptide" evidence="1">
    <location>
        <begin position="1"/>
        <end position="16"/>
    </location>
</feature>
<dbReference type="AlphaFoldDB" id="A0AAE1DL96"/>
<reference evidence="2" key="1">
    <citation type="journal article" date="2023" name="G3 (Bethesda)">
        <title>A reference genome for the long-term kleptoplast-retaining sea slug Elysia crispata morphotype clarki.</title>
        <authorList>
            <person name="Eastman K.E."/>
            <person name="Pendleton A.L."/>
            <person name="Shaikh M.A."/>
            <person name="Suttiyut T."/>
            <person name="Ogas R."/>
            <person name="Tomko P."/>
            <person name="Gavelis G."/>
            <person name="Widhalm J.R."/>
            <person name="Wisecaver J.H."/>
        </authorList>
    </citation>
    <scope>NUCLEOTIDE SEQUENCE</scope>
    <source>
        <strain evidence="2">ECLA1</strain>
    </source>
</reference>
<accession>A0AAE1DL96</accession>
<evidence type="ECO:0000313" key="3">
    <source>
        <dbReference type="Proteomes" id="UP001283361"/>
    </source>
</evidence>
<protein>
    <submittedName>
        <fullName evidence="2">Uncharacterized protein</fullName>
    </submittedName>
</protein>
<gene>
    <name evidence="2" type="ORF">RRG08_035002</name>
</gene>
<proteinExistence type="predicted"/>
<sequence>MKVAVILLCLVIVATAKDNTVSIASELIGVSMVSKRNILDDIKNEANKLLACAATLDQKNYCWEGWLKNE</sequence>
<comment type="caution">
    <text evidence="2">The sequence shown here is derived from an EMBL/GenBank/DDBJ whole genome shotgun (WGS) entry which is preliminary data.</text>
</comment>
<organism evidence="2 3">
    <name type="scientific">Elysia crispata</name>
    <name type="common">lettuce slug</name>
    <dbReference type="NCBI Taxonomy" id="231223"/>
    <lineage>
        <taxon>Eukaryota</taxon>
        <taxon>Metazoa</taxon>
        <taxon>Spiralia</taxon>
        <taxon>Lophotrochozoa</taxon>
        <taxon>Mollusca</taxon>
        <taxon>Gastropoda</taxon>
        <taxon>Heterobranchia</taxon>
        <taxon>Euthyneura</taxon>
        <taxon>Panpulmonata</taxon>
        <taxon>Sacoglossa</taxon>
        <taxon>Placobranchoidea</taxon>
        <taxon>Plakobranchidae</taxon>
        <taxon>Elysia</taxon>
    </lineage>
</organism>
<dbReference type="EMBL" id="JAWDGP010003399">
    <property type="protein sequence ID" value="KAK3774572.1"/>
    <property type="molecule type" value="Genomic_DNA"/>
</dbReference>
<keyword evidence="1" id="KW-0732">Signal</keyword>
<feature type="chain" id="PRO_5042262560" evidence="1">
    <location>
        <begin position="17"/>
        <end position="70"/>
    </location>
</feature>
<dbReference type="Proteomes" id="UP001283361">
    <property type="component" value="Unassembled WGS sequence"/>
</dbReference>
<evidence type="ECO:0000256" key="1">
    <source>
        <dbReference type="SAM" id="SignalP"/>
    </source>
</evidence>
<name>A0AAE1DL96_9GAST</name>